<feature type="transmembrane region" description="Helical" evidence="1">
    <location>
        <begin position="60"/>
        <end position="90"/>
    </location>
</feature>
<organism evidence="2 3">
    <name type="scientific">Dendrobium catenatum</name>
    <dbReference type="NCBI Taxonomy" id="906689"/>
    <lineage>
        <taxon>Eukaryota</taxon>
        <taxon>Viridiplantae</taxon>
        <taxon>Streptophyta</taxon>
        <taxon>Embryophyta</taxon>
        <taxon>Tracheophyta</taxon>
        <taxon>Spermatophyta</taxon>
        <taxon>Magnoliopsida</taxon>
        <taxon>Liliopsida</taxon>
        <taxon>Asparagales</taxon>
        <taxon>Orchidaceae</taxon>
        <taxon>Epidendroideae</taxon>
        <taxon>Malaxideae</taxon>
        <taxon>Dendrobiinae</taxon>
        <taxon>Dendrobium</taxon>
    </lineage>
</organism>
<keyword evidence="1" id="KW-0812">Transmembrane</keyword>
<feature type="transmembrane region" description="Helical" evidence="1">
    <location>
        <begin position="6"/>
        <end position="26"/>
    </location>
</feature>
<dbReference type="Proteomes" id="UP000233837">
    <property type="component" value="Unassembled WGS sequence"/>
</dbReference>
<evidence type="ECO:0000256" key="1">
    <source>
        <dbReference type="SAM" id="Phobius"/>
    </source>
</evidence>
<reference evidence="2 3" key="2">
    <citation type="journal article" date="2017" name="Nature">
        <title>The Apostasia genome and the evolution of orchids.</title>
        <authorList>
            <person name="Zhang G.Q."/>
            <person name="Liu K.W."/>
            <person name="Li Z."/>
            <person name="Lohaus R."/>
            <person name="Hsiao Y.Y."/>
            <person name="Niu S.C."/>
            <person name="Wang J.Y."/>
            <person name="Lin Y.C."/>
            <person name="Xu Q."/>
            <person name="Chen L.J."/>
            <person name="Yoshida K."/>
            <person name="Fujiwara S."/>
            <person name="Wang Z.W."/>
            <person name="Zhang Y.Q."/>
            <person name="Mitsuda N."/>
            <person name="Wang M."/>
            <person name="Liu G.H."/>
            <person name="Pecoraro L."/>
            <person name="Huang H.X."/>
            <person name="Xiao X.J."/>
            <person name="Lin M."/>
            <person name="Wu X.Y."/>
            <person name="Wu W.L."/>
            <person name="Chen Y.Y."/>
            <person name="Chang S.B."/>
            <person name="Sakamoto S."/>
            <person name="Ohme-Takagi M."/>
            <person name="Yagi M."/>
            <person name="Zeng S.J."/>
            <person name="Shen C.Y."/>
            <person name="Yeh C.M."/>
            <person name="Luo Y.B."/>
            <person name="Tsai W.C."/>
            <person name="Van de Peer Y."/>
            <person name="Liu Z.J."/>
        </authorList>
    </citation>
    <scope>NUCLEOTIDE SEQUENCE [LARGE SCALE GENOMIC DNA]</scope>
    <source>
        <tissue evidence="2">The whole plant</tissue>
    </source>
</reference>
<keyword evidence="1" id="KW-0472">Membrane</keyword>
<evidence type="ECO:0000313" key="2">
    <source>
        <dbReference type="EMBL" id="PKU85996.1"/>
    </source>
</evidence>
<gene>
    <name evidence="2" type="ORF">MA16_Dca001827</name>
</gene>
<dbReference type="AlphaFoldDB" id="A0A2I0XDK9"/>
<accession>A0A2I0XDK9</accession>
<sequence>MDHISSSTNGSSCALSYFSLCLSYFIPPMSMSSSRMSSIDYWDLPLAFGILRDELLTHKYLEWIFILGNYGLICFWGFNNFYCLTGLTFWDNWNLLLGFGVSPSGDMGGVGFSCLLGFSPCIIGITLVWVWTDINLKYAIMNLVMHQVLHFLVLRHCNWNCLSVPAEEYSLWQYYNCEDFLHIFDMKGKKKIRMLNHHYAKMSTKEKRRKTQAIILVRKRKQFSNLEIACLPSSSHSLTSTSCFPPHFRLLELRPSLPLHVHSNCSSLLLHLTSDIYTQRQPHHVKHNPFIPTCSKIVEEMMKALIYFLPGNFLISAIVLPHLVADGASVKYCDKKVDYVAKVSGVDIIDPYPVA</sequence>
<protein>
    <submittedName>
        <fullName evidence="2">Uncharacterized protein</fullName>
    </submittedName>
</protein>
<name>A0A2I0XDK9_9ASPA</name>
<dbReference type="EMBL" id="KZ501954">
    <property type="protein sequence ID" value="PKU85996.1"/>
    <property type="molecule type" value="Genomic_DNA"/>
</dbReference>
<keyword evidence="1" id="KW-1133">Transmembrane helix</keyword>
<feature type="transmembrane region" description="Helical" evidence="1">
    <location>
        <begin position="110"/>
        <end position="131"/>
    </location>
</feature>
<reference evidence="2 3" key="1">
    <citation type="journal article" date="2016" name="Sci. Rep.">
        <title>The Dendrobium catenatum Lindl. genome sequence provides insights into polysaccharide synthase, floral development and adaptive evolution.</title>
        <authorList>
            <person name="Zhang G.Q."/>
            <person name="Xu Q."/>
            <person name="Bian C."/>
            <person name="Tsai W.C."/>
            <person name="Yeh C.M."/>
            <person name="Liu K.W."/>
            <person name="Yoshida K."/>
            <person name="Zhang L.S."/>
            <person name="Chang S.B."/>
            <person name="Chen F."/>
            <person name="Shi Y."/>
            <person name="Su Y.Y."/>
            <person name="Zhang Y.Q."/>
            <person name="Chen L.J."/>
            <person name="Yin Y."/>
            <person name="Lin M."/>
            <person name="Huang H."/>
            <person name="Deng H."/>
            <person name="Wang Z.W."/>
            <person name="Zhu S.L."/>
            <person name="Zhao X."/>
            <person name="Deng C."/>
            <person name="Niu S.C."/>
            <person name="Huang J."/>
            <person name="Wang M."/>
            <person name="Liu G.H."/>
            <person name="Yang H.J."/>
            <person name="Xiao X.J."/>
            <person name="Hsiao Y.Y."/>
            <person name="Wu W.L."/>
            <person name="Chen Y.Y."/>
            <person name="Mitsuda N."/>
            <person name="Ohme-Takagi M."/>
            <person name="Luo Y.B."/>
            <person name="Van de Peer Y."/>
            <person name="Liu Z.J."/>
        </authorList>
    </citation>
    <scope>NUCLEOTIDE SEQUENCE [LARGE SCALE GENOMIC DNA]</scope>
    <source>
        <tissue evidence="2">The whole plant</tissue>
    </source>
</reference>
<evidence type="ECO:0000313" key="3">
    <source>
        <dbReference type="Proteomes" id="UP000233837"/>
    </source>
</evidence>
<feature type="transmembrane region" description="Helical" evidence="1">
    <location>
        <begin position="305"/>
        <end position="324"/>
    </location>
</feature>
<keyword evidence="3" id="KW-1185">Reference proteome</keyword>
<proteinExistence type="predicted"/>